<feature type="region of interest" description="Disordered" evidence="1">
    <location>
        <begin position="359"/>
        <end position="382"/>
    </location>
</feature>
<dbReference type="EMBL" id="OV121132">
    <property type="protein sequence ID" value="CAH0547237.1"/>
    <property type="molecule type" value="Genomic_DNA"/>
</dbReference>
<protein>
    <submittedName>
        <fullName evidence="2">Uncharacterized protein</fullName>
    </submittedName>
</protein>
<sequence>MSEYLQFDMGSELDDINYKSCFSRSVALNARYKQTKTDQPNEQINGKNAEIDSFQKPCVRPFNTDTLDVRMRKTSRSGVEESRRMSCGSIGGSIRRSSLCSIRSNAIPVDNILQQSKIDTLQWQLKEIEKSREMHRAVMKQVVAFLEKTHHSLGILVNKSKQAVPRSKSEHQMTLDSQKTQEEKITESFAFTDKSMSYTDMSWRRPKKQDIDCEEVSPEKLAQEAFRLLRTAQSLLNTREPDLAQMNAEPEDDMDFLASLAKEFPPPLDNKPQRTTSFSLSPKLLLPEYEVKVSTALNRKLSLQLTERRSSITKPIRTIDSARGSFAENETAFTSSTIHDFNKDLQNISFSSQKSEKYRCKESEKSNSPPAGSISSVEDESGFSSMNSFQDVGVPLFNSTALDEVSTKNALLRSMLHNNSSLSSLEPSSLIDCTLVPNDTIEKSKDNRNANIEDIKLWQTPKTSTPAHNRWHSNPVEEGSRNSSLKVLWV</sequence>
<organism evidence="2 3">
    <name type="scientific">Brassicogethes aeneus</name>
    <name type="common">Rape pollen beetle</name>
    <name type="synonym">Meligethes aeneus</name>
    <dbReference type="NCBI Taxonomy" id="1431903"/>
    <lineage>
        <taxon>Eukaryota</taxon>
        <taxon>Metazoa</taxon>
        <taxon>Ecdysozoa</taxon>
        <taxon>Arthropoda</taxon>
        <taxon>Hexapoda</taxon>
        <taxon>Insecta</taxon>
        <taxon>Pterygota</taxon>
        <taxon>Neoptera</taxon>
        <taxon>Endopterygota</taxon>
        <taxon>Coleoptera</taxon>
        <taxon>Polyphaga</taxon>
        <taxon>Cucujiformia</taxon>
        <taxon>Nitidulidae</taxon>
        <taxon>Meligethinae</taxon>
        <taxon>Brassicogethes</taxon>
    </lineage>
</organism>
<accession>A0A9P0FA67</accession>
<evidence type="ECO:0000313" key="2">
    <source>
        <dbReference type="EMBL" id="CAH0547237.1"/>
    </source>
</evidence>
<feature type="region of interest" description="Disordered" evidence="1">
    <location>
        <begin position="463"/>
        <end position="484"/>
    </location>
</feature>
<feature type="region of interest" description="Disordered" evidence="1">
    <location>
        <begin position="160"/>
        <end position="184"/>
    </location>
</feature>
<dbReference type="Proteomes" id="UP001154078">
    <property type="component" value="Chromosome 1"/>
</dbReference>
<feature type="compositionally biased region" description="Basic and acidic residues" evidence="1">
    <location>
        <begin position="167"/>
        <end position="184"/>
    </location>
</feature>
<evidence type="ECO:0000256" key="1">
    <source>
        <dbReference type="SAM" id="MobiDB-lite"/>
    </source>
</evidence>
<keyword evidence="3" id="KW-1185">Reference proteome</keyword>
<dbReference type="AlphaFoldDB" id="A0A9P0FA67"/>
<dbReference type="OrthoDB" id="6600770at2759"/>
<name>A0A9P0FA67_BRAAE</name>
<evidence type="ECO:0000313" key="3">
    <source>
        <dbReference type="Proteomes" id="UP001154078"/>
    </source>
</evidence>
<feature type="compositionally biased region" description="Polar residues" evidence="1">
    <location>
        <begin position="366"/>
        <end position="382"/>
    </location>
</feature>
<reference evidence="2" key="1">
    <citation type="submission" date="2021-12" db="EMBL/GenBank/DDBJ databases">
        <authorList>
            <person name="King R."/>
        </authorList>
    </citation>
    <scope>NUCLEOTIDE SEQUENCE</scope>
</reference>
<gene>
    <name evidence="2" type="ORF">MELIAE_LOCUS1264</name>
</gene>
<proteinExistence type="predicted"/>